<dbReference type="PANTHER" id="PTHR33337">
    <property type="entry name" value="GFA DOMAIN-CONTAINING PROTEIN"/>
    <property type="match status" value="1"/>
</dbReference>
<proteinExistence type="inferred from homology"/>
<reference evidence="6 7" key="1">
    <citation type="journal article" date="2012" name="J. Bacteriol.">
        <title>Genome Sequence of the Alkane-Degrading Bacterium Alcanivorax hongdengensis Type Strain A-11-3.</title>
        <authorList>
            <person name="Lai Q."/>
            <person name="Shao Z."/>
        </authorList>
    </citation>
    <scope>NUCLEOTIDE SEQUENCE [LARGE SCALE GENOMIC DNA]</scope>
    <source>
        <strain evidence="6 7">A-11-3</strain>
    </source>
</reference>
<comment type="caution">
    <text evidence="6">The sequence shown here is derived from an EMBL/GenBank/DDBJ whole genome shotgun (WGS) entry which is preliminary data.</text>
</comment>
<protein>
    <submittedName>
        <fullName evidence="6">Glutathione-dependent formaldehyde-activating protein</fullName>
    </submittedName>
</protein>
<dbReference type="RefSeq" id="WP_008929467.1">
    <property type="nucleotide sequence ID" value="NZ_AMRJ01000018.1"/>
</dbReference>
<evidence type="ECO:0000313" key="7">
    <source>
        <dbReference type="Proteomes" id="UP000010164"/>
    </source>
</evidence>
<dbReference type="GO" id="GO:0046872">
    <property type="term" value="F:metal ion binding"/>
    <property type="evidence" value="ECO:0007669"/>
    <property type="project" value="UniProtKB-KW"/>
</dbReference>
<dbReference type="OrthoDB" id="9786619at2"/>
<dbReference type="AlphaFoldDB" id="L0W9Z7"/>
<evidence type="ECO:0000256" key="1">
    <source>
        <dbReference type="ARBA" id="ARBA00005495"/>
    </source>
</evidence>
<dbReference type="GO" id="GO:0016846">
    <property type="term" value="F:carbon-sulfur lyase activity"/>
    <property type="evidence" value="ECO:0007669"/>
    <property type="project" value="InterPro"/>
</dbReference>
<evidence type="ECO:0000313" key="6">
    <source>
        <dbReference type="EMBL" id="EKF73824.1"/>
    </source>
</evidence>
<name>L0W9Z7_9GAMM</name>
<evidence type="ECO:0000259" key="5">
    <source>
        <dbReference type="PROSITE" id="PS51891"/>
    </source>
</evidence>
<keyword evidence="4" id="KW-0456">Lyase</keyword>
<keyword evidence="7" id="KW-1185">Reference proteome</keyword>
<evidence type="ECO:0000256" key="3">
    <source>
        <dbReference type="ARBA" id="ARBA00022833"/>
    </source>
</evidence>
<sequence>MVTGSCLCGGIAFEIDGELAPIQVCHCQQCRKAQGTALVTNIPVSTDHLRWLRGESLLKGFASSPGKQRVFCQECGSPVLSRKDSLPGVVRIRAGLLNEPLTVRPAFHAYVEDACNWWAIEDDLPRFAQGAK</sequence>
<dbReference type="Gene3D" id="3.90.1590.10">
    <property type="entry name" value="glutathione-dependent formaldehyde- activating enzyme (gfa)"/>
    <property type="match status" value="1"/>
</dbReference>
<gene>
    <name evidence="6" type="ORF">A11A3_11463</name>
</gene>
<dbReference type="PANTHER" id="PTHR33337:SF40">
    <property type="entry name" value="CENP-V_GFA DOMAIN-CONTAINING PROTEIN-RELATED"/>
    <property type="match status" value="1"/>
</dbReference>
<dbReference type="InterPro" id="IPR011057">
    <property type="entry name" value="Mss4-like_sf"/>
</dbReference>
<dbReference type="EMBL" id="AMRJ01000018">
    <property type="protein sequence ID" value="EKF73824.1"/>
    <property type="molecule type" value="Genomic_DNA"/>
</dbReference>
<dbReference type="InterPro" id="IPR006913">
    <property type="entry name" value="CENP-V/GFA"/>
</dbReference>
<keyword evidence="2" id="KW-0479">Metal-binding</keyword>
<dbReference type="Pfam" id="PF04828">
    <property type="entry name" value="GFA"/>
    <property type="match status" value="1"/>
</dbReference>
<comment type="similarity">
    <text evidence="1">Belongs to the Gfa family.</text>
</comment>
<accession>L0W9Z7</accession>
<dbReference type="Proteomes" id="UP000010164">
    <property type="component" value="Unassembled WGS sequence"/>
</dbReference>
<keyword evidence="3" id="KW-0862">Zinc</keyword>
<dbReference type="STRING" id="1177179.A11A3_11463"/>
<evidence type="ECO:0000256" key="4">
    <source>
        <dbReference type="ARBA" id="ARBA00023239"/>
    </source>
</evidence>
<dbReference type="PATRIC" id="fig|1177179.3.peg.2288"/>
<dbReference type="PROSITE" id="PS51891">
    <property type="entry name" value="CENP_V_GFA"/>
    <property type="match status" value="1"/>
</dbReference>
<dbReference type="eggNOG" id="COG3791">
    <property type="taxonomic scope" value="Bacteria"/>
</dbReference>
<organism evidence="6 7">
    <name type="scientific">Alcanivorax hongdengensis A-11-3</name>
    <dbReference type="NCBI Taxonomy" id="1177179"/>
    <lineage>
        <taxon>Bacteria</taxon>
        <taxon>Pseudomonadati</taxon>
        <taxon>Pseudomonadota</taxon>
        <taxon>Gammaproteobacteria</taxon>
        <taxon>Oceanospirillales</taxon>
        <taxon>Alcanivoracaceae</taxon>
        <taxon>Alcanivorax</taxon>
    </lineage>
</organism>
<feature type="domain" description="CENP-V/GFA" evidence="5">
    <location>
        <begin position="2"/>
        <end position="119"/>
    </location>
</feature>
<evidence type="ECO:0000256" key="2">
    <source>
        <dbReference type="ARBA" id="ARBA00022723"/>
    </source>
</evidence>
<dbReference type="SUPFAM" id="SSF51316">
    <property type="entry name" value="Mss4-like"/>
    <property type="match status" value="1"/>
</dbReference>